<dbReference type="InterPro" id="IPR026286">
    <property type="entry name" value="MaiA/AMDase"/>
</dbReference>
<organism evidence="1 2">
    <name type="scientific">Actinopolyspora saharensis</name>
    <dbReference type="NCBI Taxonomy" id="995062"/>
    <lineage>
        <taxon>Bacteria</taxon>
        <taxon>Bacillati</taxon>
        <taxon>Actinomycetota</taxon>
        <taxon>Actinomycetes</taxon>
        <taxon>Actinopolysporales</taxon>
        <taxon>Actinopolysporaceae</taxon>
        <taxon>Actinopolyspora</taxon>
    </lineage>
</organism>
<protein>
    <submittedName>
        <fullName evidence="1">Maleate isomerase</fullName>
    </submittedName>
</protein>
<dbReference type="GO" id="GO:0016853">
    <property type="term" value="F:isomerase activity"/>
    <property type="evidence" value="ECO:0007669"/>
    <property type="project" value="UniProtKB-KW"/>
</dbReference>
<dbReference type="Gene3D" id="3.40.50.12500">
    <property type="match status" value="1"/>
</dbReference>
<dbReference type="OrthoDB" id="483160at2"/>
<accession>A0A1H0Z7C1</accession>
<dbReference type="EMBL" id="FNKO01000001">
    <property type="protein sequence ID" value="SDQ23342.1"/>
    <property type="molecule type" value="Genomic_DNA"/>
</dbReference>
<dbReference type="RefSeq" id="WP_092521237.1">
    <property type="nucleotide sequence ID" value="NZ_FNKO01000001.1"/>
</dbReference>
<evidence type="ECO:0000313" key="2">
    <source>
        <dbReference type="Proteomes" id="UP000199301"/>
    </source>
</evidence>
<proteinExistence type="predicted"/>
<dbReference type="PANTHER" id="PTHR40267">
    <property type="entry name" value="BLR3294 PROTEIN"/>
    <property type="match status" value="1"/>
</dbReference>
<gene>
    <name evidence="1" type="ORF">SAMN04489718_0886</name>
</gene>
<dbReference type="Proteomes" id="UP000199301">
    <property type="component" value="Unassembled WGS sequence"/>
</dbReference>
<keyword evidence="1" id="KW-0413">Isomerase</keyword>
<dbReference type="PIRSF" id="PIRSF015736">
    <property type="entry name" value="MI"/>
    <property type="match status" value="1"/>
</dbReference>
<dbReference type="PANTHER" id="PTHR40267:SF1">
    <property type="entry name" value="BLR3294 PROTEIN"/>
    <property type="match status" value="1"/>
</dbReference>
<dbReference type="Pfam" id="PF17645">
    <property type="entry name" value="Amdase"/>
    <property type="match status" value="1"/>
</dbReference>
<dbReference type="STRING" id="995062.SAMN04489718_0886"/>
<dbReference type="AlphaFoldDB" id="A0A1H0Z7C1"/>
<evidence type="ECO:0000313" key="1">
    <source>
        <dbReference type="EMBL" id="SDQ23342.1"/>
    </source>
</evidence>
<keyword evidence="2" id="KW-1185">Reference proteome</keyword>
<dbReference type="InterPro" id="IPR053714">
    <property type="entry name" value="Iso_Racemase_Enz_sf"/>
</dbReference>
<reference evidence="2" key="1">
    <citation type="submission" date="2016-10" db="EMBL/GenBank/DDBJ databases">
        <authorList>
            <person name="Varghese N."/>
            <person name="Submissions S."/>
        </authorList>
    </citation>
    <scope>NUCLEOTIDE SEQUENCE [LARGE SCALE GENOMIC DNA]</scope>
    <source>
        <strain evidence="2">DSM 45459</strain>
    </source>
</reference>
<sequence length="248" mass="25872">MTTQRIGLIVPSSNVTMETEIPALLGHEDRTYHSSRAVLHNVDAESLHAMVGEGDRCAGELADAGTDVIGYACLIALMAEGAGAHERVERELGAVTTRRGAPCPVVSSAGALVRTLLDLNLRRVTVVAPYVPALTGMVLEYLSGYGITVVDSLSLGVADNREVGRLDPAGLPELAERLDRTRVDGVVLSACVQMPSLSAVEPVQRALGLPVVTAATATARELLSATGTTTRIPGGGAALDEEVRRVEG</sequence>
<name>A0A1H0Z7C1_9ACTN</name>